<dbReference type="OrthoDB" id="2401847at2759"/>
<reference evidence="2 3" key="2">
    <citation type="submission" date="2017-09" db="EMBL/GenBank/DDBJ databases">
        <title>Extensive intraspecific genome diversity in a model arbuscular mycorrhizal fungus.</title>
        <authorList>
            <person name="Chen E.C."/>
            <person name="Morin E."/>
            <person name="Beaudet D."/>
            <person name="Noel J."/>
            <person name="Ndikumana S."/>
            <person name="Charron P."/>
            <person name="St-Onge C."/>
            <person name="Giorgi J."/>
            <person name="Grigoriev I.V."/>
            <person name="Roux C."/>
            <person name="Martin F.M."/>
            <person name="Corradi N."/>
        </authorList>
    </citation>
    <scope>NUCLEOTIDE SEQUENCE [LARGE SCALE GENOMIC DNA]</scope>
    <source>
        <strain evidence="2 3">A5</strain>
    </source>
</reference>
<evidence type="ECO:0000313" key="3">
    <source>
        <dbReference type="Proteomes" id="UP000232722"/>
    </source>
</evidence>
<dbReference type="Pfam" id="PF08238">
    <property type="entry name" value="Sel1"/>
    <property type="match status" value="4"/>
</dbReference>
<dbReference type="PANTHER" id="PTHR11102:SF160">
    <property type="entry name" value="ERAD-ASSOCIATED E3 UBIQUITIN-PROTEIN LIGASE COMPONENT HRD3"/>
    <property type="match status" value="1"/>
</dbReference>
<dbReference type="InterPro" id="IPR011990">
    <property type="entry name" value="TPR-like_helical_dom_sf"/>
</dbReference>
<dbReference type="AlphaFoldDB" id="A0A2I1EHA4"/>
<dbReference type="InterPro" id="IPR006597">
    <property type="entry name" value="Sel1-like"/>
</dbReference>
<comment type="caution">
    <text evidence="2">The sequence shown here is derived from an EMBL/GenBank/DDBJ whole genome shotgun (WGS) entry which is preliminary data.</text>
</comment>
<dbReference type="SMART" id="SM00671">
    <property type="entry name" value="SEL1"/>
    <property type="match status" value="4"/>
</dbReference>
<dbReference type="VEuPathDB" id="FungiDB:RhiirA1_514419"/>
<accession>A0A2I1EHA4</accession>
<proteinExistence type="inferred from homology"/>
<dbReference type="Gene3D" id="1.25.40.10">
    <property type="entry name" value="Tetratricopeptide repeat domain"/>
    <property type="match status" value="2"/>
</dbReference>
<comment type="similarity">
    <text evidence="1">Belongs to the sel-1 family.</text>
</comment>
<dbReference type="Gene3D" id="1.10.10.1010">
    <property type="entry name" value="Intein homing endonuclease, domain IV"/>
    <property type="match status" value="1"/>
</dbReference>
<organism evidence="2 3">
    <name type="scientific">Rhizophagus irregularis</name>
    <dbReference type="NCBI Taxonomy" id="588596"/>
    <lineage>
        <taxon>Eukaryota</taxon>
        <taxon>Fungi</taxon>
        <taxon>Fungi incertae sedis</taxon>
        <taxon>Mucoromycota</taxon>
        <taxon>Glomeromycotina</taxon>
        <taxon>Glomeromycetes</taxon>
        <taxon>Glomerales</taxon>
        <taxon>Glomeraceae</taxon>
        <taxon>Rhizophagus</taxon>
    </lineage>
</organism>
<dbReference type="Proteomes" id="UP000232722">
    <property type="component" value="Unassembled WGS sequence"/>
</dbReference>
<gene>
    <name evidence="2" type="ORF">RhiirA5_465057</name>
</gene>
<dbReference type="PANTHER" id="PTHR11102">
    <property type="entry name" value="SEL-1-LIKE PROTEIN"/>
    <property type="match status" value="1"/>
</dbReference>
<reference evidence="2 3" key="1">
    <citation type="submission" date="2016-04" db="EMBL/GenBank/DDBJ databases">
        <title>Genome analyses suggest a sexual origin of heterokaryosis in a supposedly ancient asexual fungus.</title>
        <authorList>
            <person name="Ropars J."/>
            <person name="Sedzielewska K."/>
            <person name="Noel J."/>
            <person name="Charron P."/>
            <person name="Farinelli L."/>
            <person name="Marton T."/>
            <person name="Kruger M."/>
            <person name="Pelin A."/>
            <person name="Brachmann A."/>
            <person name="Corradi N."/>
        </authorList>
    </citation>
    <scope>NUCLEOTIDE SEQUENCE [LARGE SCALE GENOMIC DNA]</scope>
    <source>
        <strain evidence="2 3">A5</strain>
    </source>
</reference>
<protein>
    <submittedName>
        <fullName evidence="2">HCP-like protein</fullName>
    </submittedName>
</protein>
<dbReference type="SUPFAM" id="SSF81901">
    <property type="entry name" value="HCP-like"/>
    <property type="match status" value="1"/>
</dbReference>
<evidence type="ECO:0000256" key="1">
    <source>
        <dbReference type="ARBA" id="ARBA00038101"/>
    </source>
</evidence>
<evidence type="ECO:0000313" key="2">
    <source>
        <dbReference type="EMBL" id="PKC17062.1"/>
    </source>
</evidence>
<dbReference type="InterPro" id="IPR050767">
    <property type="entry name" value="Sel1_AlgK"/>
</dbReference>
<dbReference type="EMBL" id="LLXJ01000027">
    <property type="protein sequence ID" value="PKC17062.1"/>
    <property type="molecule type" value="Genomic_DNA"/>
</dbReference>
<sequence>MIDLAACYHDGKGTEKDLEKSFYWNQKAAENGDEKALFNLALSYNNGEGTEKNLEKAFYWYQKAAENGYDVKTMVNLAICYQNGKGTEKNLEKAFYWYQKAAEYGDEKAMFNLAICYKNGEGTEKNLEKAFYWRQKVAESDKAKFKYTCQFCIECLELFIGDHQWCQQCNLVRFQRDFSKWTSKNEFIDKFIQNAQLYAKTGYEVLEWIPYNKLSNVNYYDKGGFSEIHKAVWSDGPIYSWNLDKQQWDRQTDYEVVLKILNNSSSLNNKFLDEVCIYI</sequence>
<dbReference type="VEuPathDB" id="FungiDB:FUN_017628"/>
<name>A0A2I1EHA4_9GLOM</name>